<dbReference type="AlphaFoldDB" id="A0A392VRU0"/>
<protein>
    <submittedName>
        <fullName evidence="1">Uncharacterized protein</fullName>
    </submittedName>
</protein>
<organism evidence="1 2">
    <name type="scientific">Trifolium medium</name>
    <dbReference type="NCBI Taxonomy" id="97028"/>
    <lineage>
        <taxon>Eukaryota</taxon>
        <taxon>Viridiplantae</taxon>
        <taxon>Streptophyta</taxon>
        <taxon>Embryophyta</taxon>
        <taxon>Tracheophyta</taxon>
        <taxon>Spermatophyta</taxon>
        <taxon>Magnoliopsida</taxon>
        <taxon>eudicotyledons</taxon>
        <taxon>Gunneridae</taxon>
        <taxon>Pentapetalae</taxon>
        <taxon>rosids</taxon>
        <taxon>fabids</taxon>
        <taxon>Fabales</taxon>
        <taxon>Fabaceae</taxon>
        <taxon>Papilionoideae</taxon>
        <taxon>50 kb inversion clade</taxon>
        <taxon>NPAAA clade</taxon>
        <taxon>Hologalegina</taxon>
        <taxon>IRL clade</taxon>
        <taxon>Trifolieae</taxon>
        <taxon>Trifolium</taxon>
    </lineage>
</organism>
<evidence type="ECO:0000313" key="2">
    <source>
        <dbReference type="Proteomes" id="UP000265520"/>
    </source>
</evidence>
<sequence length="45" mass="5485">MYMLRPNLFHNVSTICMRGPSSIKMEWRRKLNSRQVLTDKKRMMV</sequence>
<keyword evidence="2" id="KW-1185">Reference proteome</keyword>
<reference evidence="1 2" key="1">
    <citation type="journal article" date="2018" name="Front. Plant Sci.">
        <title>Red Clover (Trifolium pratense) and Zigzag Clover (T. medium) - A Picture of Genomic Similarities and Differences.</title>
        <authorList>
            <person name="Dluhosova J."/>
            <person name="Istvanek J."/>
            <person name="Nedelnik J."/>
            <person name="Repkova J."/>
        </authorList>
    </citation>
    <scope>NUCLEOTIDE SEQUENCE [LARGE SCALE GENOMIC DNA]</scope>
    <source>
        <strain evidence="2">cv. 10/8</strain>
        <tissue evidence="1">Leaf</tissue>
    </source>
</reference>
<comment type="caution">
    <text evidence="1">The sequence shown here is derived from an EMBL/GenBank/DDBJ whole genome shotgun (WGS) entry which is preliminary data.</text>
</comment>
<dbReference type="Proteomes" id="UP000265520">
    <property type="component" value="Unassembled WGS sequence"/>
</dbReference>
<accession>A0A392VRU0</accession>
<feature type="non-terminal residue" evidence="1">
    <location>
        <position position="45"/>
    </location>
</feature>
<name>A0A392VRU0_9FABA</name>
<dbReference type="EMBL" id="LXQA011263192">
    <property type="protein sequence ID" value="MCI91118.1"/>
    <property type="molecule type" value="Genomic_DNA"/>
</dbReference>
<proteinExistence type="predicted"/>
<evidence type="ECO:0000313" key="1">
    <source>
        <dbReference type="EMBL" id="MCI91118.1"/>
    </source>
</evidence>